<dbReference type="Pfam" id="PF02931">
    <property type="entry name" value="Neur_chan_LBD"/>
    <property type="match status" value="1"/>
</dbReference>
<sequence length="139" mass="16229">MYVHFVAMMVWMLRGGSQQGKKTRGHRRRKMPGHRRTKDKMSHCLSWFFTAAIMGFLCQGVDSASGEFARKLLSDLFQNYTSSIRPVRNTSRPIDVTFGVALAQIIDMTLRLIDYLSPWYKRDRPHRFNAWSTWTCGHL</sequence>
<keyword evidence="2" id="KW-1185">Reference proteome</keyword>
<dbReference type="KEGG" id="bfo:118419859"/>
<dbReference type="GO" id="GO:0016020">
    <property type="term" value="C:membrane"/>
    <property type="evidence" value="ECO:0007669"/>
    <property type="project" value="InterPro"/>
</dbReference>
<reference evidence="3" key="2">
    <citation type="submission" date="2025-08" db="UniProtKB">
        <authorList>
            <consortium name="RefSeq"/>
        </authorList>
    </citation>
    <scope>IDENTIFICATION</scope>
    <source>
        <strain evidence="3">S238N-H82</strain>
        <tissue evidence="3">Testes</tissue>
    </source>
</reference>
<dbReference type="AlphaFoldDB" id="A0A9J7LHV3"/>
<reference evidence="2" key="1">
    <citation type="journal article" date="2020" name="Nat. Ecol. Evol.">
        <title>Deeply conserved synteny resolves early events in vertebrate evolution.</title>
        <authorList>
            <person name="Simakov O."/>
            <person name="Marletaz F."/>
            <person name="Yue J.X."/>
            <person name="O'Connell B."/>
            <person name="Jenkins J."/>
            <person name="Brandt A."/>
            <person name="Calef R."/>
            <person name="Tung C.H."/>
            <person name="Huang T.K."/>
            <person name="Schmutz J."/>
            <person name="Satoh N."/>
            <person name="Yu J.K."/>
            <person name="Putnam N.H."/>
            <person name="Green R.E."/>
            <person name="Rokhsar D.S."/>
        </authorList>
    </citation>
    <scope>NUCLEOTIDE SEQUENCE [LARGE SCALE GENOMIC DNA]</scope>
    <source>
        <strain evidence="2">S238N-H82</strain>
    </source>
</reference>
<protein>
    <submittedName>
        <fullName evidence="3">Neuronal acetylcholine receptor subunit alpha-9-like</fullName>
    </submittedName>
</protein>
<feature type="domain" description="Neurotransmitter-gated ion-channel ligand-binding" evidence="1">
    <location>
        <begin position="70"/>
        <end position="109"/>
    </location>
</feature>
<dbReference type="InterPro" id="IPR006202">
    <property type="entry name" value="Neur_chan_lig-bd"/>
</dbReference>
<dbReference type="GO" id="GO:0005230">
    <property type="term" value="F:extracellular ligand-gated monoatomic ion channel activity"/>
    <property type="evidence" value="ECO:0007669"/>
    <property type="project" value="InterPro"/>
</dbReference>
<dbReference type="OrthoDB" id="5975154at2759"/>
<organism evidence="2 3">
    <name type="scientific">Branchiostoma floridae</name>
    <name type="common">Florida lancelet</name>
    <name type="synonym">Amphioxus</name>
    <dbReference type="NCBI Taxonomy" id="7739"/>
    <lineage>
        <taxon>Eukaryota</taxon>
        <taxon>Metazoa</taxon>
        <taxon>Chordata</taxon>
        <taxon>Cephalochordata</taxon>
        <taxon>Leptocardii</taxon>
        <taxon>Amphioxiformes</taxon>
        <taxon>Branchiostomatidae</taxon>
        <taxon>Branchiostoma</taxon>
    </lineage>
</organism>
<gene>
    <name evidence="3" type="primary">LOC118419859</name>
</gene>
<dbReference type="GeneID" id="118419859"/>
<proteinExistence type="predicted"/>
<accession>A0A9J7LHV3</accession>
<dbReference type="RefSeq" id="XP_035682409.1">
    <property type="nucleotide sequence ID" value="XM_035826516.1"/>
</dbReference>
<dbReference type="InterPro" id="IPR036734">
    <property type="entry name" value="Neur_chan_lig-bd_sf"/>
</dbReference>
<evidence type="ECO:0000313" key="3">
    <source>
        <dbReference type="RefSeq" id="XP_035682409.1"/>
    </source>
</evidence>
<evidence type="ECO:0000313" key="2">
    <source>
        <dbReference type="Proteomes" id="UP000001554"/>
    </source>
</evidence>
<dbReference type="SUPFAM" id="SSF63712">
    <property type="entry name" value="Nicotinic receptor ligand binding domain-like"/>
    <property type="match status" value="1"/>
</dbReference>
<evidence type="ECO:0000259" key="1">
    <source>
        <dbReference type="Pfam" id="PF02931"/>
    </source>
</evidence>
<dbReference type="Proteomes" id="UP000001554">
    <property type="component" value="Chromosome 7"/>
</dbReference>
<name>A0A9J7LHV3_BRAFL</name>
<dbReference type="Gene3D" id="2.70.170.10">
    <property type="entry name" value="Neurotransmitter-gated ion-channel ligand-binding domain"/>
    <property type="match status" value="1"/>
</dbReference>